<evidence type="ECO:0000259" key="2">
    <source>
        <dbReference type="Pfam" id="PF13086"/>
    </source>
</evidence>
<dbReference type="FunFam" id="3.40.50.300:FF:002063">
    <property type="entry name" value="DNA helicase related protein"/>
    <property type="match status" value="1"/>
</dbReference>
<protein>
    <submittedName>
        <fullName evidence="5">DUF3320 domain-containing protein</fullName>
    </submittedName>
</protein>
<dbReference type="Pfam" id="PF11784">
    <property type="entry name" value="DUF3320"/>
    <property type="match status" value="1"/>
</dbReference>
<organism evidence="5 6">
    <name type="scientific">Paenibacillus psychroresistens</name>
    <dbReference type="NCBI Taxonomy" id="1778678"/>
    <lineage>
        <taxon>Bacteria</taxon>
        <taxon>Bacillati</taxon>
        <taxon>Bacillota</taxon>
        <taxon>Bacilli</taxon>
        <taxon>Bacillales</taxon>
        <taxon>Paenibacillaceae</taxon>
        <taxon>Paenibacillus</taxon>
    </lineage>
</organism>
<dbReference type="InterPro" id="IPR025103">
    <property type="entry name" value="DUF4011"/>
</dbReference>
<dbReference type="KEGG" id="ppsc:EHS13_34330"/>
<dbReference type="OrthoDB" id="9757917at2"/>
<dbReference type="InterPro" id="IPR047187">
    <property type="entry name" value="SF1_C_Upf1"/>
</dbReference>
<sequence length="1968" mass="220848">MTWNEAAIGLEMQKMITCEWIYYSTANYAMQQNYVPLVRRITLTNHSAEDLVNVTVSLLAEPDFAKKWTKTLEVIPAGQSVDLGAINVQLLGTYLAGLTERIAGHLQLTVMHNETLIYEESAPINVLAFDEWIGLAVLPEMIAAFVTPNHPEVVRIVQEASQILLKWSGNPAFDAYQSMDPNRVQLQVAAVYAALQAHSLVYSVGSPSYEEIGQRVRLPEAIFAYRFANCLDITLLYAACLEAIGLHPLIVFTKGHAFVGAWLIQETFSESVQDDASLLTKRIASGVREICLIEATALLAGVQMASFEQAERAAQAHLADETKFDCFVDIRRARTSSIRPLPMRILTPSGWEITEADLKKTDYTEAPGEKEVYARPIDVESIPITKQKQWERRLLDLSLRNTLLNFRMTQSSIPLMSTQLSELEDALADSQEFQILAKPQDWGDSPRNLELFQSISNDNPVVTLLTQEFTQKRLRAELTELDLNNRLVNLYRSARLSIEENGANTLYLALGLLKWYETGASQKPRYAPLVMIPIEIIKKSSRLGFIVRQRDEEPQMNITLLEMLKQDFQLDIGGLDPLPKEEKGMDLKRVFTVIRHAVMHMPRWDIVESGYLGLFSFSRFVMWNDIRTRSEDLAKNKIVASLMAGKLQYTPEILIASSERLDEKYHPKQLALPISADSSQLAAISSAAEGKSFVLHGPPGTGKSQTITNMIANALANGKTVLFVAEKMAALTVVQRRLANIGLGPFCMELHSNKSTKKAVLEQLRLAMEVNQDQQAEDWESEANRLARMRQELNAYVEALHKKTSLGMSLYEVLTHYGRVRSASEAITFTRSQVGALSAAKRTEWIDTVEEIRAAGEACGEPYRNAWEDAACTSYSQTLKLQVSEGIATYKQKLVEYEAALAEVVEILKLGRAGNQVNELPLISEISELFAAMPVFPTSMLRVEDAEGTVTRLKLIMQHGLLRDGLRAKVYAQFRSEVLTFGAVGALTELQKVNQQWFLPKFLGRNRIRKSMQQVMQPGKTISKTEMEDELKTIIQLQEEEKAVRETEAFAAPILGVMWNSGDANWSQVSAASDWFIELHKLITAFCKDGIEMRQLQNQFLDVLAIGREAFLERNTPALQRFIGLKKQVDADEAVLAQLLDLDLKLIREKSGLTSWFPYMNKKLSGWEQHLEVLRDWCTWRRVRAKAEEAGLSAVIQPYELGKLRSSELAAAFERAIYKACSELIIAQDERLNAFSSKLFEETIKKFTDANERFEALTQREIYARLAARVPQIIQNAAQSSESGILLRAIRSNGRGVSIRKLFEQIPNLLNRLCPCMLMSPISVAQYLDPNNTLFDLVVFDEASQMPTSEAVGAMARGRNVIVVGDPNQLPPTSFFTATANLEENEEGVATEDLESILDDCMVLGLPQEHLLWHYRSRHESLIAFSNTHYYENKLLTFPSPDELISCVTLRLVDGVYDRGKTKHNRAEAEGVVNEILRRLRDNELSKISIGVVTFSSVQQNLIEDMLDEAFRLNPDLELVSTESAEPIFVKNLENVQGDERDVILFSIGYGPDSNGKVSLNFGPLNREGGWRRLNVAVSRARHEMIVFSTLQAQDLDVSRTSSQGVAGLKAFLDYAAKGRLALALQNKDITALPAKGIEQQIAAELKLLGYKVHLHIGSSGYRVDLAIVNAKQPGKYLLGITCDGDTYKKSRTARDRDILRTQVLKQLGWSLHRVWSLDWLENSGREIQKIVQAIELAMEAAAKKPLAVKSIAAVEHEPVQNSSIGVNKPAEKAIEVKADPAFPEYKTCVLDFVGLDPDDFYAPSHIRQICEQLTKVIEFEGPISRQLLCKRVLVAWGITRAGVKNEKYFTELLKKIPTVQTKVEDMDFYWPLASTPALYDRFRVAKQENERRSAEDLPVEETASAVKYVLSVQISLPKLDLIKEVAKVLGYPRSSAALEKIIRNGIDEAVKRGTVRIDDLERVILKG</sequence>
<feature type="domain" description="Restriction endonuclease type II-like" evidence="4">
    <location>
        <begin position="1639"/>
        <end position="1735"/>
    </location>
</feature>
<dbReference type="RefSeq" id="WP_155704746.1">
    <property type="nucleotide sequence ID" value="NZ_CP034235.1"/>
</dbReference>
<feature type="domain" description="DNA2/NAM7 helicase helicase" evidence="2">
    <location>
        <begin position="677"/>
        <end position="803"/>
    </location>
</feature>
<dbReference type="EMBL" id="CP034235">
    <property type="protein sequence ID" value="QGQ99582.1"/>
    <property type="molecule type" value="Genomic_DNA"/>
</dbReference>
<dbReference type="FunFam" id="3.40.960.10:FF:000002">
    <property type="entry name" value="DNA helicase related protein"/>
    <property type="match status" value="1"/>
</dbReference>
<dbReference type="InterPro" id="IPR027417">
    <property type="entry name" value="P-loop_NTPase"/>
</dbReference>
<dbReference type="InterPro" id="IPR021754">
    <property type="entry name" value="DUF3320"/>
</dbReference>
<dbReference type="PANTHER" id="PTHR10887:SF530">
    <property type="entry name" value="SUPERFAMILY I DNA HELICASES"/>
    <property type="match status" value="1"/>
</dbReference>
<name>A0A6B8RUS0_9BACL</name>
<evidence type="ECO:0000259" key="3">
    <source>
        <dbReference type="Pfam" id="PF13087"/>
    </source>
</evidence>
<keyword evidence="6" id="KW-1185">Reference proteome</keyword>
<dbReference type="CDD" id="cd18808">
    <property type="entry name" value="SF1_C_Upf1"/>
    <property type="match status" value="1"/>
</dbReference>
<feature type="domain" description="DNA2/NAM7 helicase helicase" evidence="2">
    <location>
        <begin position="1334"/>
        <end position="1374"/>
    </location>
</feature>
<dbReference type="InterPro" id="IPR045055">
    <property type="entry name" value="DNA2/NAM7-like"/>
</dbReference>
<dbReference type="SUPFAM" id="SSF52540">
    <property type="entry name" value="P-loop containing nucleoside triphosphate hydrolases"/>
    <property type="match status" value="2"/>
</dbReference>
<dbReference type="InterPro" id="IPR049468">
    <property type="entry name" value="Restrct_endonuc-II-like_dom"/>
</dbReference>
<dbReference type="InterPro" id="IPR041679">
    <property type="entry name" value="DNA2/NAM7-like_C"/>
</dbReference>
<evidence type="ECO:0000313" key="5">
    <source>
        <dbReference type="EMBL" id="QGQ99582.1"/>
    </source>
</evidence>
<dbReference type="Gene3D" id="3.40.50.300">
    <property type="entry name" value="P-loop containing nucleotide triphosphate hydrolases"/>
    <property type="match status" value="3"/>
</dbReference>
<dbReference type="Pfam" id="PF18741">
    <property type="entry name" value="MTES_1575"/>
    <property type="match status" value="1"/>
</dbReference>
<feature type="domain" description="DUF3320" evidence="1">
    <location>
        <begin position="1799"/>
        <end position="1843"/>
    </location>
</feature>
<dbReference type="InterPro" id="IPR011335">
    <property type="entry name" value="Restrct_endonuc-II-like"/>
</dbReference>
<dbReference type="Proteomes" id="UP000426246">
    <property type="component" value="Chromosome"/>
</dbReference>
<reference evidence="6" key="1">
    <citation type="submission" date="2018-11" db="EMBL/GenBank/DDBJ databases">
        <title>Complete genome sequence of Paenibacillus sp. ML311-T8.</title>
        <authorList>
            <person name="Nam Y.-D."/>
            <person name="Kang J."/>
            <person name="Chung W.-H."/>
            <person name="Park Y.S."/>
        </authorList>
    </citation>
    <scope>NUCLEOTIDE SEQUENCE [LARGE SCALE GENOMIC DNA]</scope>
    <source>
        <strain evidence="6">ML311-T8</strain>
    </source>
</reference>
<accession>A0A6B8RUS0</accession>
<dbReference type="Pfam" id="PF13086">
    <property type="entry name" value="AAA_11"/>
    <property type="match status" value="2"/>
</dbReference>
<dbReference type="PANTHER" id="PTHR10887">
    <property type="entry name" value="DNA2/NAM7 HELICASE FAMILY"/>
    <property type="match status" value="1"/>
</dbReference>
<evidence type="ECO:0000259" key="4">
    <source>
        <dbReference type="Pfam" id="PF18741"/>
    </source>
</evidence>
<dbReference type="Pfam" id="PF13087">
    <property type="entry name" value="AAA_12"/>
    <property type="match status" value="1"/>
</dbReference>
<evidence type="ECO:0000259" key="1">
    <source>
        <dbReference type="Pfam" id="PF11784"/>
    </source>
</evidence>
<evidence type="ECO:0000313" key="6">
    <source>
        <dbReference type="Proteomes" id="UP000426246"/>
    </source>
</evidence>
<proteinExistence type="predicted"/>
<dbReference type="GO" id="GO:0004386">
    <property type="term" value="F:helicase activity"/>
    <property type="evidence" value="ECO:0007669"/>
    <property type="project" value="InterPro"/>
</dbReference>
<dbReference type="SUPFAM" id="SSF52980">
    <property type="entry name" value="Restriction endonuclease-like"/>
    <property type="match status" value="1"/>
</dbReference>
<dbReference type="InterPro" id="IPR041677">
    <property type="entry name" value="DNA2/NAM7_AAA_11"/>
</dbReference>
<dbReference type="Pfam" id="PF13195">
    <property type="entry name" value="DUF4011"/>
    <property type="match status" value="1"/>
</dbReference>
<dbReference type="Gene3D" id="3.40.960.10">
    <property type="entry name" value="VSR Endonuclease"/>
    <property type="match status" value="1"/>
</dbReference>
<feature type="domain" description="DNA2/NAM7 helicase-like C-terminal" evidence="3">
    <location>
        <begin position="1407"/>
        <end position="1589"/>
    </location>
</feature>
<gene>
    <name evidence="5" type="ORF">EHS13_34330</name>
</gene>